<keyword evidence="2" id="KW-1185">Reference proteome</keyword>
<proteinExistence type="predicted"/>
<dbReference type="Pfam" id="PF01359">
    <property type="entry name" value="Transposase_1"/>
    <property type="match status" value="1"/>
</dbReference>
<dbReference type="Gene3D" id="3.30.420.10">
    <property type="entry name" value="Ribonuclease H-like superfamily/Ribonuclease H"/>
    <property type="match status" value="1"/>
</dbReference>
<dbReference type="InterPro" id="IPR036397">
    <property type="entry name" value="RNaseH_sf"/>
</dbReference>
<evidence type="ECO:0000313" key="1">
    <source>
        <dbReference type="EMBL" id="GBP59568.1"/>
    </source>
</evidence>
<protein>
    <submittedName>
        <fullName evidence="1">Uncharacterized protein</fullName>
    </submittedName>
</protein>
<accession>A0A4C1X703</accession>
<dbReference type="EMBL" id="BGZK01000764">
    <property type="protein sequence ID" value="GBP59568.1"/>
    <property type="molecule type" value="Genomic_DNA"/>
</dbReference>
<dbReference type="GO" id="GO:0003676">
    <property type="term" value="F:nucleic acid binding"/>
    <property type="evidence" value="ECO:0007669"/>
    <property type="project" value="InterPro"/>
</dbReference>
<name>A0A4C1X703_EUMVA</name>
<dbReference type="Proteomes" id="UP000299102">
    <property type="component" value="Unassembled WGS sequence"/>
</dbReference>
<reference evidence="1 2" key="1">
    <citation type="journal article" date="2019" name="Commun. Biol.">
        <title>The bagworm genome reveals a unique fibroin gene that provides high tensile strength.</title>
        <authorList>
            <person name="Kono N."/>
            <person name="Nakamura H."/>
            <person name="Ohtoshi R."/>
            <person name="Tomita M."/>
            <person name="Numata K."/>
            <person name="Arakawa K."/>
        </authorList>
    </citation>
    <scope>NUCLEOTIDE SEQUENCE [LARGE SCALE GENOMIC DNA]</scope>
</reference>
<gene>
    <name evidence="1" type="ORF">EVAR_83287_1</name>
</gene>
<dbReference type="OrthoDB" id="616263at2759"/>
<sequence>MWDWKSIIDYELLPPGKTINSYLYYQQLMQLKQEVGKKRPELINSSKRNAMTVLSRPRRRTFAGLPPVAVINNREFIF</sequence>
<evidence type="ECO:0000313" key="2">
    <source>
        <dbReference type="Proteomes" id="UP000299102"/>
    </source>
</evidence>
<dbReference type="InterPro" id="IPR001888">
    <property type="entry name" value="Transposase_1"/>
</dbReference>
<comment type="caution">
    <text evidence="1">The sequence shown here is derived from an EMBL/GenBank/DDBJ whole genome shotgun (WGS) entry which is preliminary data.</text>
</comment>
<organism evidence="1 2">
    <name type="scientific">Eumeta variegata</name>
    <name type="common">Bagworm moth</name>
    <name type="synonym">Eumeta japonica</name>
    <dbReference type="NCBI Taxonomy" id="151549"/>
    <lineage>
        <taxon>Eukaryota</taxon>
        <taxon>Metazoa</taxon>
        <taxon>Ecdysozoa</taxon>
        <taxon>Arthropoda</taxon>
        <taxon>Hexapoda</taxon>
        <taxon>Insecta</taxon>
        <taxon>Pterygota</taxon>
        <taxon>Neoptera</taxon>
        <taxon>Endopterygota</taxon>
        <taxon>Lepidoptera</taxon>
        <taxon>Glossata</taxon>
        <taxon>Ditrysia</taxon>
        <taxon>Tineoidea</taxon>
        <taxon>Psychidae</taxon>
        <taxon>Oiketicinae</taxon>
        <taxon>Eumeta</taxon>
    </lineage>
</organism>
<dbReference type="AlphaFoldDB" id="A0A4C1X703"/>